<keyword evidence="6 10" id="KW-1133">Transmembrane helix</keyword>
<comment type="similarity">
    <text evidence="2">Belongs to the sphingomyelin synthase family.</text>
</comment>
<accession>A0A1D3SP04</accession>
<dbReference type="AlphaFoldDB" id="A0A1D3SP04"/>
<evidence type="ECO:0000256" key="7">
    <source>
        <dbReference type="ARBA" id="ARBA00023098"/>
    </source>
</evidence>
<dbReference type="InterPro" id="IPR025749">
    <property type="entry name" value="Sphingomyelin_synth-like_dom"/>
</dbReference>
<feature type="transmembrane region" description="Helical" evidence="10">
    <location>
        <begin position="292"/>
        <end position="309"/>
    </location>
</feature>
<evidence type="ECO:0000256" key="3">
    <source>
        <dbReference type="ARBA" id="ARBA00022679"/>
    </source>
</evidence>
<dbReference type="GO" id="GO:0047493">
    <property type="term" value="F:ceramide cholinephosphotransferase activity"/>
    <property type="evidence" value="ECO:0007669"/>
    <property type="project" value="TreeGrafter"/>
</dbReference>
<keyword evidence="7" id="KW-0443">Lipid metabolism</keyword>
<evidence type="ECO:0000256" key="9">
    <source>
        <dbReference type="SAM" id="MobiDB-lite"/>
    </source>
</evidence>
<feature type="compositionally biased region" description="Polar residues" evidence="9">
    <location>
        <begin position="8"/>
        <end position="34"/>
    </location>
</feature>
<feature type="transmembrane region" description="Helical" evidence="10">
    <location>
        <begin position="126"/>
        <end position="149"/>
    </location>
</feature>
<protein>
    <submittedName>
        <fullName evidence="12">Sphingomyelin synthase 1, putative</fullName>
        <ecNumber evidence="12">2.7.8.27</ecNumber>
    </submittedName>
</protein>
<evidence type="ECO:0000259" key="11">
    <source>
        <dbReference type="Pfam" id="PF14360"/>
    </source>
</evidence>
<dbReference type="GO" id="GO:0000139">
    <property type="term" value="C:Golgi membrane"/>
    <property type="evidence" value="ECO:0007669"/>
    <property type="project" value="TreeGrafter"/>
</dbReference>
<keyword evidence="8 10" id="KW-0472">Membrane</keyword>
<dbReference type="EC" id="2.7.8.27" evidence="12"/>
<evidence type="ECO:0000256" key="5">
    <source>
        <dbReference type="ARBA" id="ARBA00022919"/>
    </source>
</evidence>
<dbReference type="RefSeq" id="XP_028862573.1">
    <property type="nucleotide sequence ID" value="XM_029006045.1"/>
</dbReference>
<evidence type="ECO:0000313" key="13">
    <source>
        <dbReference type="Proteomes" id="UP000219813"/>
    </source>
</evidence>
<keyword evidence="3 12" id="KW-0808">Transferase</keyword>
<evidence type="ECO:0000256" key="2">
    <source>
        <dbReference type="ARBA" id="ARBA00005441"/>
    </source>
</evidence>
<evidence type="ECO:0000256" key="6">
    <source>
        <dbReference type="ARBA" id="ARBA00022989"/>
    </source>
</evidence>
<comment type="subcellular location">
    <subcellularLocation>
        <location evidence="1">Membrane</location>
        <topology evidence="1">Multi-pass membrane protein</topology>
    </subcellularLocation>
</comment>
<dbReference type="KEGG" id="pmal:PMUG01_11038600"/>
<dbReference type="GO" id="GO:0005886">
    <property type="term" value="C:plasma membrane"/>
    <property type="evidence" value="ECO:0007669"/>
    <property type="project" value="TreeGrafter"/>
</dbReference>
<dbReference type="OrthoDB" id="422827at2759"/>
<feature type="transmembrane region" description="Helical" evidence="10">
    <location>
        <begin position="321"/>
        <end position="342"/>
    </location>
</feature>
<dbReference type="GO" id="GO:0046513">
    <property type="term" value="P:ceramide biosynthetic process"/>
    <property type="evidence" value="ECO:0007669"/>
    <property type="project" value="TreeGrafter"/>
</dbReference>
<dbReference type="CDD" id="cd01610">
    <property type="entry name" value="PAP2_like"/>
    <property type="match status" value="1"/>
</dbReference>
<keyword evidence="13" id="KW-1185">Reference proteome</keyword>
<gene>
    <name evidence="12" type="primary">SMS1</name>
    <name evidence="12" type="ORF">PMUG01_11038600</name>
</gene>
<feature type="domain" description="Sphingomyelin synthase-like" evidence="11">
    <location>
        <begin position="265"/>
        <end position="335"/>
    </location>
</feature>
<dbReference type="VEuPathDB" id="PlasmoDB:PmUG01_11038600"/>
<dbReference type="PANTHER" id="PTHR21290">
    <property type="entry name" value="SPHINGOMYELIN SYNTHETASE"/>
    <property type="match status" value="1"/>
</dbReference>
<dbReference type="Proteomes" id="UP000219813">
    <property type="component" value="Chromosome 11"/>
</dbReference>
<dbReference type="OMA" id="YECTDLI"/>
<organism evidence="12 13">
    <name type="scientific">Plasmodium malariae</name>
    <dbReference type="NCBI Taxonomy" id="5858"/>
    <lineage>
        <taxon>Eukaryota</taxon>
        <taxon>Sar</taxon>
        <taxon>Alveolata</taxon>
        <taxon>Apicomplexa</taxon>
        <taxon>Aconoidasida</taxon>
        <taxon>Haemosporida</taxon>
        <taxon>Plasmodiidae</taxon>
        <taxon>Plasmodium</taxon>
        <taxon>Plasmodium (Plasmodium)</taxon>
    </lineage>
</organism>
<reference evidence="12 13" key="1">
    <citation type="submission" date="2016-06" db="EMBL/GenBank/DDBJ databases">
        <authorList>
            <consortium name="Pathogen Informatics"/>
        </authorList>
    </citation>
    <scope>NUCLEOTIDE SEQUENCE [LARGE SCALE GENOMIC DNA]</scope>
</reference>
<dbReference type="GO" id="GO:0005789">
    <property type="term" value="C:endoplasmic reticulum membrane"/>
    <property type="evidence" value="ECO:0007669"/>
    <property type="project" value="TreeGrafter"/>
</dbReference>
<evidence type="ECO:0000256" key="8">
    <source>
        <dbReference type="ARBA" id="ARBA00023136"/>
    </source>
</evidence>
<dbReference type="GeneID" id="39869847"/>
<evidence type="ECO:0000256" key="1">
    <source>
        <dbReference type="ARBA" id="ARBA00004141"/>
    </source>
</evidence>
<dbReference type="GO" id="GO:0033188">
    <property type="term" value="F:sphingomyelin synthase activity"/>
    <property type="evidence" value="ECO:0007669"/>
    <property type="project" value="UniProtKB-EC"/>
</dbReference>
<evidence type="ECO:0000256" key="4">
    <source>
        <dbReference type="ARBA" id="ARBA00022692"/>
    </source>
</evidence>
<name>A0A1D3SP04_PLAMA</name>
<feature type="transmembrane region" description="Helical" evidence="10">
    <location>
        <begin position="181"/>
        <end position="201"/>
    </location>
</feature>
<feature type="region of interest" description="Disordered" evidence="9">
    <location>
        <begin position="1"/>
        <end position="34"/>
    </location>
</feature>
<proteinExistence type="inferred from homology"/>
<keyword evidence="5" id="KW-0746">Sphingolipid metabolism</keyword>
<evidence type="ECO:0000313" key="12">
    <source>
        <dbReference type="EMBL" id="SCO93135.1"/>
    </source>
</evidence>
<dbReference type="Pfam" id="PF14360">
    <property type="entry name" value="PAP2_C"/>
    <property type="match status" value="1"/>
</dbReference>
<sequence length="461" mass="53737">MTDRNKNLRSPFSNRTSNNKTEKTSNIGENDTNIPKSENIDFSIEVKNSFNKDKVNNHKSNIHDVNDEDCKRIASFTDKGEKIKDRLYTSSDIEDDDLIDNLGSNDNIGMKQVKNSSARKRIYRVFYIRLFYALLLGIFGVLMQCYFIILSDSNYTMGDAPLKDRIHEIFNELPPYLNTRTINGCILFLLIFTLIRFGLFFPFLLSVTMFTRLTLMLSCFYCVRSIFIYVTTLPCPISTCQPLRNKSLFENLHAAYLIITSQVYECTDLVISGHTAFTTILKYFWFFYDKNVYIKVVIFFYCLCIYAVITISRFHYTVDVLMGYVFGASFFLVYHWILDIAAKRYAIHRSFYAKNSGYLGSFTDRCKLHNLFIWLIGNLEALDHRLNVAVSYDKEWSSFCPCKPVNSKSLIIRKKSVNNEEYYDFSEHFYHSYAGNGTISLSTIKYILHKIKCNRGIRNKN</sequence>
<dbReference type="EMBL" id="LT594632">
    <property type="protein sequence ID" value="SCO93135.1"/>
    <property type="molecule type" value="Genomic_DNA"/>
</dbReference>
<keyword evidence="4 10" id="KW-0812">Transmembrane</keyword>
<evidence type="ECO:0000256" key="10">
    <source>
        <dbReference type="SAM" id="Phobius"/>
    </source>
</evidence>
<dbReference type="PANTHER" id="PTHR21290:SF25">
    <property type="entry name" value="SPHINGOMYELIN SYNTHASE-RELATED PROTEIN 1"/>
    <property type="match status" value="1"/>
</dbReference>
<dbReference type="InterPro" id="IPR045221">
    <property type="entry name" value="Sphingomyelin_synth-like"/>
</dbReference>